<evidence type="ECO:0000256" key="4">
    <source>
        <dbReference type="ARBA" id="ARBA00022741"/>
    </source>
</evidence>
<sequence>MALVKYSTVFFPLRPLRLFVSIKKAYYHSEPHSIDLFHDKDWIVKRPKFLNLPKNEHSKLDIFQFNFNKSESNNVYLQDSSFKDNLDKAMQFIYNDKLSSLDAKQVSIKNLAWLKLRDYIYQQLKDPKLQAKTYVPSVSEIIHPSSPGNLISLLINCNKISNLVWKSVLKYSLSNNITTLDKFIHVLQQTFDHVYEQEILPMMTNTDDTDGAHNVDITNPAEWFPEARKIRRHIIMHIGPTNSGKTYRALQKLKSVDRGYYAGPLRLLAREVYDRFHAEKIRCNLLTGEEVIRDLDDRGNSAGLTSGTVEMVLINQKFDVVVLDEIQMMSDGDRGWAWTNALLGVVSKEVHLCGEKSVLPLVKSIVKMTGDKLTINEYERLGKLSVEEKPIKDGIKGLRKGDCVVAFSKKKILDLKLKIEKDTNLKVAVIYGSLPPETRVQQAALFNNGEYDIMVASDAIGMGLNLSIDRVVFTTNMKYNGEELMEMTSSQIKQIGGRAGRFKSRSASGGVPQGFITSFESKVLKSVRKAIEAPVEYLKTAVTWPTDEICAQLMTQFPPGTPTSVLLQTISDELEKSSDNLFTLFDLKSKLKVIGLFEHMEDIPFFDKLKLSNAPVKDMPMVTNAFTKFCETIAKRHTRGLLSYRLPFSLLDYNCIPNESYSLEVYESLYNIITLYFWLSNRYPNYFIDMESAKDLKYFCEMIIFEKLDRLKKNPYAHKPFGSTRGHLSSSRRRLRT</sequence>
<dbReference type="GO" id="GO:0003723">
    <property type="term" value="F:RNA binding"/>
    <property type="evidence" value="ECO:0007669"/>
    <property type="project" value="UniProtKB-KW"/>
</dbReference>
<evidence type="ECO:0000256" key="3">
    <source>
        <dbReference type="ARBA" id="ARBA00012552"/>
    </source>
</evidence>
<keyword evidence="5" id="KW-0378">Hydrolase</keyword>
<dbReference type="Pfam" id="PF12513">
    <property type="entry name" value="SUV3_C"/>
    <property type="match status" value="1"/>
</dbReference>
<dbReference type="Pfam" id="PF00271">
    <property type="entry name" value="Helicase_C"/>
    <property type="match status" value="1"/>
</dbReference>
<evidence type="ECO:0000256" key="12">
    <source>
        <dbReference type="ARBA" id="ARBA00071444"/>
    </source>
</evidence>
<reference evidence="14 15" key="1">
    <citation type="journal article" date="2019" name="BMC Genomics">
        <title>Chromosome level assembly and comparative genome analysis confirm lager-brewing yeasts originated from a single hybridization.</title>
        <authorList>
            <person name="Salazar A.N."/>
            <person name="Gorter de Vries A.R."/>
            <person name="van den Broek M."/>
            <person name="Brouwers N."/>
            <person name="de la Torre Cortes P."/>
            <person name="Kuijpers N.G.A."/>
            <person name="Daran J.G."/>
            <person name="Abeel T."/>
        </authorList>
    </citation>
    <scope>NUCLEOTIDE SEQUENCE [LARGE SCALE GENOMIC DNA]</scope>
    <source>
        <strain evidence="14 15">CBS 1483</strain>
    </source>
</reference>
<dbReference type="InterPro" id="IPR001650">
    <property type="entry name" value="Helicase_C-like"/>
</dbReference>
<evidence type="ECO:0000256" key="1">
    <source>
        <dbReference type="ARBA" id="ARBA00004173"/>
    </source>
</evidence>
<dbReference type="CDD" id="cd17913">
    <property type="entry name" value="DEXQc_Suv3"/>
    <property type="match status" value="1"/>
</dbReference>
<dbReference type="GO" id="GO:0000965">
    <property type="term" value="P:mitochondrial RNA 3'-end processing"/>
    <property type="evidence" value="ECO:0007669"/>
    <property type="project" value="TreeGrafter"/>
</dbReference>
<keyword evidence="8" id="KW-0694">RNA-binding</keyword>
<accession>A0A6C1E335</accession>
<keyword evidence="4" id="KW-0547">Nucleotide-binding</keyword>
<dbReference type="OrthoDB" id="6692397at2759"/>
<dbReference type="FunFam" id="1.20.58.1080:FF:000004">
    <property type="entry name" value="SUV3p ATP-dependent RNA helicase"/>
    <property type="match status" value="1"/>
</dbReference>
<gene>
    <name evidence="14" type="primary">SUV3_1</name>
    <name evidence="14" type="ORF">GRS66_005378</name>
</gene>
<evidence type="ECO:0000256" key="5">
    <source>
        <dbReference type="ARBA" id="ARBA00022801"/>
    </source>
</evidence>
<evidence type="ECO:0000313" key="15">
    <source>
        <dbReference type="Proteomes" id="UP000501346"/>
    </source>
</evidence>
<evidence type="ECO:0000256" key="8">
    <source>
        <dbReference type="ARBA" id="ARBA00022884"/>
    </source>
</evidence>
<dbReference type="SMART" id="SM00487">
    <property type="entry name" value="DEXDc"/>
    <property type="match status" value="1"/>
</dbReference>
<dbReference type="EMBL" id="CP048997">
    <property type="protein sequence ID" value="QID82944.1"/>
    <property type="molecule type" value="Genomic_DNA"/>
</dbReference>
<dbReference type="GO" id="GO:0045025">
    <property type="term" value="C:mitochondrial degradosome"/>
    <property type="evidence" value="ECO:0007669"/>
    <property type="project" value="TreeGrafter"/>
</dbReference>
<keyword evidence="9" id="KW-0809">Transit peptide</keyword>
<evidence type="ECO:0000256" key="6">
    <source>
        <dbReference type="ARBA" id="ARBA00022806"/>
    </source>
</evidence>
<evidence type="ECO:0000256" key="7">
    <source>
        <dbReference type="ARBA" id="ARBA00022840"/>
    </source>
</evidence>
<protein>
    <recommendedName>
        <fullName evidence="12">ATP-dependent RNA helicase SUV3, mitochondrial</fullName>
        <ecNumber evidence="3">3.6.4.13</ecNumber>
    </recommendedName>
</protein>
<keyword evidence="7" id="KW-0067">ATP-binding</keyword>
<comment type="subcellular location">
    <subcellularLocation>
        <location evidence="1">Mitochondrion</location>
    </subcellularLocation>
</comment>
<dbReference type="Gene3D" id="3.40.50.300">
    <property type="entry name" value="P-loop containing nucleotide triphosphate hydrolases"/>
    <property type="match status" value="2"/>
</dbReference>
<dbReference type="InterPro" id="IPR022192">
    <property type="entry name" value="SUV3_C"/>
</dbReference>
<evidence type="ECO:0000256" key="11">
    <source>
        <dbReference type="ARBA" id="ARBA00047984"/>
    </source>
</evidence>
<dbReference type="FunFam" id="3.40.50.300:FF:000269">
    <property type="entry name" value="ATP-dependent RNA helicase SUPV3L1, mitochondrial"/>
    <property type="match status" value="1"/>
</dbReference>
<comment type="similarity">
    <text evidence="2">Belongs to the helicase family.</text>
</comment>
<keyword evidence="10" id="KW-0496">Mitochondrion</keyword>
<dbReference type="GO" id="GO:0016787">
    <property type="term" value="F:hydrolase activity"/>
    <property type="evidence" value="ECO:0007669"/>
    <property type="project" value="UniProtKB-KW"/>
</dbReference>
<dbReference type="InterPro" id="IPR055206">
    <property type="entry name" value="DEXQc_SUV3"/>
</dbReference>
<dbReference type="Gene3D" id="1.20.58.1080">
    <property type="match status" value="1"/>
</dbReference>
<dbReference type="PANTHER" id="PTHR12131">
    <property type="entry name" value="ATP-DEPENDENT RNA AND DNA HELICASE"/>
    <property type="match status" value="1"/>
</dbReference>
<feature type="domain" description="Helicase C-terminal" evidence="13">
    <location>
        <begin position="390"/>
        <end position="546"/>
    </location>
</feature>
<evidence type="ECO:0000256" key="9">
    <source>
        <dbReference type="ARBA" id="ARBA00022946"/>
    </source>
</evidence>
<dbReference type="InterPro" id="IPR014001">
    <property type="entry name" value="Helicase_ATP-bd"/>
</dbReference>
<evidence type="ECO:0000259" key="13">
    <source>
        <dbReference type="PROSITE" id="PS51194"/>
    </source>
</evidence>
<comment type="catalytic activity">
    <reaction evidence="11">
        <text>ATP + H2O = ADP + phosphate + H(+)</text>
        <dbReference type="Rhea" id="RHEA:13065"/>
        <dbReference type="ChEBI" id="CHEBI:15377"/>
        <dbReference type="ChEBI" id="CHEBI:15378"/>
        <dbReference type="ChEBI" id="CHEBI:30616"/>
        <dbReference type="ChEBI" id="CHEBI:43474"/>
        <dbReference type="ChEBI" id="CHEBI:456216"/>
        <dbReference type="EC" id="3.6.4.13"/>
    </reaction>
</comment>
<dbReference type="InterPro" id="IPR044774">
    <property type="entry name" value="Suv3_DEXQc"/>
</dbReference>
<dbReference type="Pfam" id="PF22527">
    <property type="entry name" value="DEXQc_Suv3"/>
    <property type="match status" value="1"/>
</dbReference>
<dbReference type="AlphaFoldDB" id="A0A6C1E335"/>
<dbReference type="PROSITE" id="PS51194">
    <property type="entry name" value="HELICASE_CTER"/>
    <property type="match status" value="1"/>
</dbReference>
<proteinExistence type="inferred from homology"/>
<dbReference type="GO" id="GO:0003724">
    <property type="term" value="F:RNA helicase activity"/>
    <property type="evidence" value="ECO:0007669"/>
    <property type="project" value="UniProtKB-EC"/>
</dbReference>
<dbReference type="InterPro" id="IPR050699">
    <property type="entry name" value="RNA-DNA_Helicase"/>
</dbReference>
<dbReference type="GO" id="GO:0005524">
    <property type="term" value="F:ATP binding"/>
    <property type="evidence" value="ECO:0007669"/>
    <property type="project" value="UniProtKB-KW"/>
</dbReference>
<dbReference type="PANTHER" id="PTHR12131:SF1">
    <property type="entry name" value="ATP-DEPENDENT RNA HELICASE SUPV3L1, MITOCHONDRIAL-RELATED"/>
    <property type="match status" value="1"/>
</dbReference>
<dbReference type="SMART" id="SM00490">
    <property type="entry name" value="HELICc"/>
    <property type="match status" value="1"/>
</dbReference>
<dbReference type="Gene3D" id="1.20.272.40">
    <property type="match status" value="1"/>
</dbReference>
<evidence type="ECO:0000313" key="14">
    <source>
        <dbReference type="EMBL" id="QID82944.1"/>
    </source>
</evidence>
<keyword evidence="15" id="KW-1185">Reference proteome</keyword>
<name>A0A6C1E335_SACPS</name>
<dbReference type="EC" id="3.6.4.13" evidence="3"/>
<keyword evidence="6 14" id="KW-0347">Helicase</keyword>
<evidence type="ECO:0000256" key="2">
    <source>
        <dbReference type="ARBA" id="ARBA00008708"/>
    </source>
</evidence>
<dbReference type="CDD" id="cd18805">
    <property type="entry name" value="SF2_C_suv3"/>
    <property type="match status" value="1"/>
</dbReference>
<evidence type="ECO:0000256" key="10">
    <source>
        <dbReference type="ARBA" id="ARBA00023128"/>
    </source>
</evidence>
<dbReference type="InterPro" id="IPR027417">
    <property type="entry name" value="P-loop_NTPase"/>
</dbReference>
<dbReference type="FunFam" id="3.40.50.300:FF:001549">
    <property type="entry name" value="SUV3p ATP-dependent RNA helicase"/>
    <property type="match status" value="1"/>
</dbReference>
<organism evidence="14 15">
    <name type="scientific">Saccharomyces pastorianus</name>
    <name type="common">Lager yeast</name>
    <name type="synonym">Saccharomyces cerevisiae x Saccharomyces eubayanus</name>
    <dbReference type="NCBI Taxonomy" id="27292"/>
    <lineage>
        <taxon>Eukaryota</taxon>
        <taxon>Fungi</taxon>
        <taxon>Dikarya</taxon>
        <taxon>Ascomycota</taxon>
        <taxon>Saccharomycotina</taxon>
        <taxon>Saccharomycetes</taxon>
        <taxon>Saccharomycetales</taxon>
        <taxon>Saccharomycetaceae</taxon>
        <taxon>Saccharomyces</taxon>
    </lineage>
</organism>
<dbReference type="SUPFAM" id="SSF52540">
    <property type="entry name" value="P-loop containing nucleoside triphosphate hydrolases"/>
    <property type="match status" value="1"/>
</dbReference>
<dbReference type="Proteomes" id="UP000501346">
    <property type="component" value="Chromosome ScXVI"/>
</dbReference>